<reference evidence="1 2" key="1">
    <citation type="submission" date="2019-09" db="EMBL/GenBank/DDBJ databases">
        <title>Goodfellowia gen. nov., a new genus of the Pseudonocardineae related to Actinoalloteichus, containing Goodfellowia coeruleoviolacea gen. nov., comb. nov. gen. nov., comb. nov.</title>
        <authorList>
            <person name="Labeda D."/>
        </authorList>
    </citation>
    <scope>NUCLEOTIDE SEQUENCE [LARGE SCALE GENOMIC DNA]</scope>
    <source>
        <strain evidence="1 2">AN110305</strain>
    </source>
</reference>
<organism evidence="1 2">
    <name type="scientific">Solihabitans fulvus</name>
    <dbReference type="NCBI Taxonomy" id="1892852"/>
    <lineage>
        <taxon>Bacteria</taxon>
        <taxon>Bacillati</taxon>
        <taxon>Actinomycetota</taxon>
        <taxon>Actinomycetes</taxon>
        <taxon>Pseudonocardiales</taxon>
        <taxon>Pseudonocardiaceae</taxon>
        <taxon>Solihabitans</taxon>
    </lineage>
</organism>
<reference evidence="1 2" key="2">
    <citation type="submission" date="2019-09" db="EMBL/GenBank/DDBJ databases">
        <authorList>
            <person name="Jin C."/>
        </authorList>
    </citation>
    <scope>NUCLEOTIDE SEQUENCE [LARGE SCALE GENOMIC DNA]</scope>
    <source>
        <strain evidence="1 2">AN110305</strain>
    </source>
</reference>
<keyword evidence="2" id="KW-1185">Reference proteome</keyword>
<name>A0A5B2WA41_9PSEU</name>
<comment type="caution">
    <text evidence="1">The sequence shown here is derived from an EMBL/GenBank/DDBJ whole genome shotgun (WGS) entry which is preliminary data.</text>
</comment>
<evidence type="ECO:0000313" key="1">
    <source>
        <dbReference type="EMBL" id="KAA2247177.1"/>
    </source>
</evidence>
<sequence length="122" mass="12754">MSVLPGDPFRACPHCGHRPAGRREARQLCADTTVTWLEPGPDGTLGEAHHCTACAPTGPVIDLACDTCGDGPLLCYAARSPSLSDLLAAARRWLCALGWQATGRCLTCPACRRAAPGPSTAR</sequence>
<gene>
    <name evidence="1" type="ORF">F0L68_40380</name>
</gene>
<dbReference type="Proteomes" id="UP000323454">
    <property type="component" value="Unassembled WGS sequence"/>
</dbReference>
<dbReference type="OrthoDB" id="3405463at2"/>
<evidence type="ECO:0000313" key="2">
    <source>
        <dbReference type="Proteomes" id="UP000323454"/>
    </source>
</evidence>
<protein>
    <submittedName>
        <fullName evidence="1">Hin recombinase</fullName>
    </submittedName>
</protein>
<proteinExistence type="predicted"/>
<dbReference type="RefSeq" id="WP_149855210.1">
    <property type="nucleotide sequence ID" value="NZ_VUOB01000118.1"/>
</dbReference>
<accession>A0A5B2WA41</accession>
<dbReference type="AlphaFoldDB" id="A0A5B2WA41"/>
<dbReference type="EMBL" id="VUOB01000118">
    <property type="protein sequence ID" value="KAA2247177.1"/>
    <property type="molecule type" value="Genomic_DNA"/>
</dbReference>